<dbReference type="Proteomes" id="UP000070444">
    <property type="component" value="Unassembled WGS sequence"/>
</dbReference>
<evidence type="ECO:0000256" key="1">
    <source>
        <dbReference type="SAM" id="MobiDB-lite"/>
    </source>
</evidence>
<keyword evidence="3" id="KW-1185">Reference proteome</keyword>
<evidence type="ECO:0000313" key="3">
    <source>
        <dbReference type="Proteomes" id="UP000070444"/>
    </source>
</evidence>
<protein>
    <submittedName>
        <fullName evidence="2">Uncharacterized protein</fullName>
    </submittedName>
</protein>
<gene>
    <name evidence="2" type="ORF">CONCODRAFT_78972</name>
</gene>
<reference evidence="2 3" key="1">
    <citation type="journal article" date="2015" name="Genome Biol. Evol.">
        <title>Phylogenomic analyses indicate that early fungi evolved digesting cell walls of algal ancestors of land plants.</title>
        <authorList>
            <person name="Chang Y."/>
            <person name="Wang S."/>
            <person name="Sekimoto S."/>
            <person name="Aerts A.L."/>
            <person name="Choi C."/>
            <person name="Clum A."/>
            <person name="LaButti K.M."/>
            <person name="Lindquist E.A."/>
            <person name="Yee Ngan C."/>
            <person name="Ohm R.A."/>
            <person name="Salamov A.A."/>
            <person name="Grigoriev I.V."/>
            <person name="Spatafora J.W."/>
            <person name="Berbee M.L."/>
        </authorList>
    </citation>
    <scope>NUCLEOTIDE SEQUENCE [LARGE SCALE GENOMIC DNA]</scope>
    <source>
        <strain evidence="2 3">NRRL 28638</strain>
    </source>
</reference>
<dbReference type="STRING" id="796925.A0A137P5E1"/>
<feature type="compositionally biased region" description="Polar residues" evidence="1">
    <location>
        <begin position="1297"/>
        <end position="1307"/>
    </location>
</feature>
<proteinExistence type="predicted"/>
<feature type="region of interest" description="Disordered" evidence="1">
    <location>
        <begin position="362"/>
        <end position="397"/>
    </location>
</feature>
<evidence type="ECO:0000313" key="2">
    <source>
        <dbReference type="EMBL" id="KXN70225.1"/>
    </source>
</evidence>
<organism evidence="2 3">
    <name type="scientific">Conidiobolus coronatus (strain ATCC 28846 / CBS 209.66 / NRRL 28638)</name>
    <name type="common">Delacroixia coronata</name>
    <dbReference type="NCBI Taxonomy" id="796925"/>
    <lineage>
        <taxon>Eukaryota</taxon>
        <taxon>Fungi</taxon>
        <taxon>Fungi incertae sedis</taxon>
        <taxon>Zoopagomycota</taxon>
        <taxon>Entomophthoromycotina</taxon>
        <taxon>Entomophthoromycetes</taxon>
        <taxon>Entomophthorales</taxon>
        <taxon>Ancylistaceae</taxon>
        <taxon>Conidiobolus</taxon>
    </lineage>
</organism>
<dbReference type="EMBL" id="KQ964509">
    <property type="protein sequence ID" value="KXN70225.1"/>
    <property type="molecule type" value="Genomic_DNA"/>
</dbReference>
<dbReference type="OMA" id="SEICAHV"/>
<dbReference type="PANTHER" id="PTHR39211">
    <property type="entry name" value="CHROMOSOME 7, WHOLE GENOME SHOTGUN SEQUENCE"/>
    <property type="match status" value="1"/>
</dbReference>
<feature type="compositionally biased region" description="Low complexity" evidence="1">
    <location>
        <begin position="411"/>
        <end position="422"/>
    </location>
</feature>
<dbReference type="InterPro" id="IPR013783">
    <property type="entry name" value="Ig-like_fold"/>
</dbReference>
<feature type="region of interest" description="Disordered" evidence="1">
    <location>
        <begin position="411"/>
        <end position="471"/>
    </location>
</feature>
<feature type="compositionally biased region" description="Low complexity" evidence="1">
    <location>
        <begin position="457"/>
        <end position="471"/>
    </location>
</feature>
<dbReference type="PANTHER" id="PTHR39211:SF1">
    <property type="entry name" value="ABNORMAL SPINDLE-LIKE MICROCEPHALY-ASSOCIATED PROTEIN ASH DOMAIN-CONTAINING PROTEIN"/>
    <property type="match status" value="1"/>
</dbReference>
<feature type="compositionally biased region" description="Polar residues" evidence="1">
    <location>
        <begin position="375"/>
        <end position="394"/>
    </location>
</feature>
<name>A0A137P5E1_CONC2</name>
<accession>A0A137P5E1</accession>
<dbReference type="OrthoDB" id="252265at2759"/>
<dbReference type="Gene3D" id="2.60.40.10">
    <property type="entry name" value="Immunoglobulins"/>
    <property type="match status" value="2"/>
</dbReference>
<sequence>MDPTPCIFSISHQQLTFENVYYNNSKSLHRVNITNPTNYSLHITLNHTIPNCFISFQTNNENFFNIKEDYIANNCVKPFEEAFNDIDLIDEFIIPPKQTQVLFIGFLPDWETLQQQSTSFANSNASSPVPSDTSSNFRYTRLEGAIQLTATVVIEADDDPPPINFQPERQSIQFQANICLSKLESDATIQDLIFDHCGINQILKRTFKVINNCDIPLIWRIQRVRSKPNNYKEFIKFIDMESNQLIDNATLITPPNSSKSVIIQLQSSKSVQFFSDFKLVNVTNPKDFIDFTVRGSVGVSDILDNMLTTNVTTLDFGNCYSGVWTSKTFTLKNWCDELMEVTLKSDLPGVKFQYLTEDLTQPNRVTPSELPTPVARSNNPSEPASATGSMSGSPTKAKFSEIQLEVDSNVSSVEGLESSSSSIKQPQSAYTPALSRLKDNLDTSPNPNPLLESSRGTVSPTPTITTNATSTSMNQMEPTNVETEQHGSFIEEIIIKPGRKKVIKVVYCPDAESSDLEDRVGKLIRKNFQISISYSPSIFEPTTNSLLSALQNNRSSEKLSSENLPEENRFKIIQCKSKVCTSIVNILTKVIQFGEIDIGTFKVLPVTISNTSELPAHIELKYSSKVVKCAKGPFIIPPNQSMEILVSLHPIKINPNYRKQITVVNLNNRGQDQIFEVRSTHVDTNRVTFHSLFYRILTDTFANFLDFKTSSVHCPNMRGFFIDNVTNEPLTLELSVNRPNDIALYQINDDFFESNGSTTARQELPTDWDTIKAAIHSKNPEDVRSDRRERILDMMEERHESNRKNSIIEKSNSNNNYFGHRKTESLLKLVTAPNERIGRLKSHSLVKSSSYLDLAHNSDNRNDATSSTQLKPKKSDIAFDKFDDSRIGLKSNNCSLLTPDSERSKDVWEEFNSIKEALGPPYHLLREENLKFSHPKWISAKLGNLQSKFIPPKEFYTSYSEEEAYVKSQINAFKELNRMIKDKMITPLGRITIQPKTKFHVTMVLTPSSTTFTHQTGVPRKFIAKVLFKLLQFDLKVDHQPQFDPLFHPDSIESAPVRELMLRAMVCHTRLEVSQRSLSFGKIEKDEFRSKILVLRNQSELPLLYAVRKSGSIASGDLSFEGNKYGVIRGFGKKDITFEFVPSLPGYFDEDITIRNVLNPEGDIKVKFEPSNLGEFCRHPIILGVCNTHKLSRVFEVRIEQSSITTPNFQGDVFFVVNLDTQKGATKVLLSTEAKEKIEALEQKLKIAIRKGNTDKIKKIRTSLVKLRSGLNPEPGVGEDEEEQASANDLAEDSARDSTPSMPTSPIVSDERIEPDRPLIQFGDVGYVNLTSNNTLLFTVEPNSRFVVWVWYRSLKTENSSKNFSSDIRYSNIYVHEHRNRDVSCSIPFTYQVIPPTTKNHNKIHLNLTEPYNISPSQPTPAPVLSDRELNHLNSVDRMEILKYLTDKVAENC</sequence>
<feature type="region of interest" description="Disordered" evidence="1">
    <location>
        <begin position="1271"/>
        <end position="1313"/>
    </location>
</feature>